<evidence type="ECO:0000256" key="6">
    <source>
        <dbReference type="ARBA" id="ARBA00022840"/>
    </source>
</evidence>
<keyword evidence="6 9" id="KW-0067">ATP-binding</keyword>
<comment type="similarity">
    <text evidence="1">Belongs to the ABC transporter superfamily.</text>
</comment>
<comment type="caution">
    <text evidence="9">The sequence shown here is derived from an EMBL/GenBank/DDBJ whole genome shotgun (WGS) entry which is preliminary data.</text>
</comment>
<keyword evidence="3" id="KW-0762">Sugar transport</keyword>
<dbReference type="InterPro" id="IPR050107">
    <property type="entry name" value="ABC_carbohydrate_import_ATPase"/>
</dbReference>
<evidence type="ECO:0000256" key="7">
    <source>
        <dbReference type="ARBA" id="ARBA00023136"/>
    </source>
</evidence>
<evidence type="ECO:0000259" key="8">
    <source>
        <dbReference type="PROSITE" id="PS50893"/>
    </source>
</evidence>
<dbReference type="RefSeq" id="WP_377397653.1">
    <property type="nucleotide sequence ID" value="NZ_JBHUEQ010000006.1"/>
</dbReference>
<evidence type="ECO:0000256" key="3">
    <source>
        <dbReference type="ARBA" id="ARBA00022597"/>
    </source>
</evidence>
<dbReference type="CDD" id="cd03216">
    <property type="entry name" value="ABC_Carb_Monos_I"/>
    <property type="match status" value="1"/>
</dbReference>
<evidence type="ECO:0000256" key="2">
    <source>
        <dbReference type="ARBA" id="ARBA00022448"/>
    </source>
</evidence>
<dbReference type="CDD" id="cd03215">
    <property type="entry name" value="ABC_Carb_Monos_II"/>
    <property type="match status" value="1"/>
</dbReference>
<evidence type="ECO:0000313" key="9">
    <source>
        <dbReference type="EMBL" id="MFD1744945.1"/>
    </source>
</evidence>
<dbReference type="InterPro" id="IPR003439">
    <property type="entry name" value="ABC_transporter-like_ATP-bd"/>
</dbReference>
<evidence type="ECO:0000256" key="5">
    <source>
        <dbReference type="ARBA" id="ARBA00022741"/>
    </source>
</evidence>
<dbReference type="PROSITE" id="PS50893">
    <property type="entry name" value="ABC_TRANSPORTER_2"/>
    <property type="match status" value="2"/>
</dbReference>
<keyword evidence="5" id="KW-0547">Nucleotide-binding</keyword>
<dbReference type="InterPro" id="IPR003593">
    <property type="entry name" value="AAA+_ATPase"/>
</dbReference>
<dbReference type="PROSITE" id="PS00211">
    <property type="entry name" value="ABC_TRANSPORTER_1"/>
    <property type="match status" value="1"/>
</dbReference>
<dbReference type="InterPro" id="IPR027417">
    <property type="entry name" value="P-loop_NTPase"/>
</dbReference>
<dbReference type="EMBL" id="JBHUEQ010000006">
    <property type="protein sequence ID" value="MFD1744945.1"/>
    <property type="molecule type" value="Genomic_DNA"/>
</dbReference>
<dbReference type="Proteomes" id="UP001597322">
    <property type="component" value="Unassembled WGS sequence"/>
</dbReference>
<feature type="domain" description="ABC transporter" evidence="8">
    <location>
        <begin position="254"/>
        <end position="503"/>
    </location>
</feature>
<sequence length="509" mass="55497">MSDQAPLLEARSIGKSFLGNTALDNVDFSLLRGEVHALLGENGAGKSTLIKILTGVYKRDQGTIRLDGEEIFPTDVAQAQALGIGTVYQEVNLLENLSVAENLFLGRQPRRFGMVDRKAMREKSRALLARYGLDIDVDALLSSYSVAVKQIIAIARAVDLSGKVLVLDEPTASLDAQEVEMLFAVLRQLRSEGLGIIIITHFLNQVYAIADRATVLRNGKLVGTRVLRDLPRLELISMMLGREFEFLTHEAAAVQPDENDATPAAFHFEGYGKRGSVAPFDLKIRPGEVVGIAGLLGSGRTETAFLLFGVDQPDSGQALVDGQPVSLTSPKAAIAQRFGFCPEERKTDGIIGDFSIAENIALALQGRQGWAKPISRKAQLELAEEYIRSLDIRPPDPNRPIKFLSGGNQQKAILARWLATEPRLLILDEPTRGIDIGAHTEILKMIERLCEQGMSLVVISSELEELTAVAHRVIVLADRQHVAELSGSQITADNIMQAIAKPQQMEAAE</sequence>
<protein>
    <submittedName>
        <fullName evidence="9">Sugar ABC transporter ATP-binding protein</fullName>
    </submittedName>
</protein>
<proteinExistence type="inferred from homology"/>
<evidence type="ECO:0000256" key="4">
    <source>
        <dbReference type="ARBA" id="ARBA00022737"/>
    </source>
</evidence>
<dbReference type="SUPFAM" id="SSF52540">
    <property type="entry name" value="P-loop containing nucleoside triphosphate hydrolases"/>
    <property type="match status" value="2"/>
</dbReference>
<keyword evidence="7" id="KW-0472">Membrane</keyword>
<organism evidence="9 10">
    <name type="scientific">Rhizobium helianthi</name>
    <dbReference type="NCBI Taxonomy" id="1132695"/>
    <lineage>
        <taxon>Bacteria</taxon>
        <taxon>Pseudomonadati</taxon>
        <taxon>Pseudomonadota</taxon>
        <taxon>Alphaproteobacteria</taxon>
        <taxon>Hyphomicrobiales</taxon>
        <taxon>Rhizobiaceae</taxon>
        <taxon>Rhizobium/Agrobacterium group</taxon>
        <taxon>Rhizobium</taxon>
    </lineage>
</organism>
<keyword evidence="4" id="KW-0677">Repeat</keyword>
<keyword evidence="2" id="KW-0813">Transport</keyword>
<evidence type="ECO:0000313" key="10">
    <source>
        <dbReference type="Proteomes" id="UP001597322"/>
    </source>
</evidence>
<keyword evidence="10" id="KW-1185">Reference proteome</keyword>
<feature type="domain" description="ABC transporter" evidence="8">
    <location>
        <begin position="8"/>
        <end position="243"/>
    </location>
</feature>
<gene>
    <name evidence="9" type="ORF">ACFSE1_05660</name>
</gene>
<dbReference type="InterPro" id="IPR017871">
    <property type="entry name" value="ABC_transporter-like_CS"/>
</dbReference>
<dbReference type="GO" id="GO:0005524">
    <property type="term" value="F:ATP binding"/>
    <property type="evidence" value="ECO:0007669"/>
    <property type="project" value="UniProtKB-KW"/>
</dbReference>
<accession>A0ABW4M381</accession>
<reference evidence="10" key="1">
    <citation type="journal article" date="2019" name="Int. J. Syst. Evol. Microbiol.">
        <title>The Global Catalogue of Microorganisms (GCM) 10K type strain sequencing project: providing services to taxonomists for standard genome sequencing and annotation.</title>
        <authorList>
            <consortium name="The Broad Institute Genomics Platform"/>
            <consortium name="The Broad Institute Genome Sequencing Center for Infectious Disease"/>
            <person name="Wu L."/>
            <person name="Ma J."/>
        </authorList>
    </citation>
    <scope>NUCLEOTIDE SEQUENCE [LARGE SCALE GENOMIC DNA]</scope>
    <source>
        <strain evidence="10">CG52</strain>
    </source>
</reference>
<dbReference type="PANTHER" id="PTHR43790">
    <property type="entry name" value="CARBOHYDRATE TRANSPORT ATP-BINDING PROTEIN MG119-RELATED"/>
    <property type="match status" value="1"/>
</dbReference>
<dbReference type="Pfam" id="PF00005">
    <property type="entry name" value="ABC_tran"/>
    <property type="match status" value="2"/>
</dbReference>
<dbReference type="PANTHER" id="PTHR43790:SF9">
    <property type="entry name" value="GALACTOFURANOSE TRANSPORTER ATP-BINDING PROTEIN YTFR"/>
    <property type="match status" value="1"/>
</dbReference>
<evidence type="ECO:0000256" key="1">
    <source>
        <dbReference type="ARBA" id="ARBA00005417"/>
    </source>
</evidence>
<dbReference type="Gene3D" id="3.40.50.300">
    <property type="entry name" value="P-loop containing nucleotide triphosphate hydrolases"/>
    <property type="match status" value="2"/>
</dbReference>
<dbReference type="SMART" id="SM00382">
    <property type="entry name" value="AAA"/>
    <property type="match status" value="2"/>
</dbReference>
<name>A0ABW4M381_9HYPH</name>